<dbReference type="EMBL" id="CP104377">
    <property type="protein sequence ID" value="UXC20386.1"/>
    <property type="molecule type" value="Genomic_DNA"/>
</dbReference>
<dbReference type="Proteomes" id="UP001058290">
    <property type="component" value="Chromosome"/>
</dbReference>
<dbReference type="RefSeq" id="WP_133248201.1">
    <property type="nucleotide sequence ID" value="NZ_CP104377.1"/>
</dbReference>
<organism evidence="1 2">
    <name type="scientific">Comamonas squillarum</name>
    <dbReference type="NCBI Taxonomy" id="2977320"/>
    <lineage>
        <taxon>Bacteria</taxon>
        <taxon>Pseudomonadati</taxon>
        <taxon>Pseudomonadota</taxon>
        <taxon>Betaproteobacteria</taxon>
        <taxon>Burkholderiales</taxon>
        <taxon>Comamonadaceae</taxon>
        <taxon>Comamonas</taxon>
    </lineage>
</organism>
<gene>
    <name evidence="1" type="ORF">N4T19_09850</name>
</gene>
<keyword evidence="2" id="KW-1185">Reference proteome</keyword>
<evidence type="ECO:0000313" key="1">
    <source>
        <dbReference type="EMBL" id="UXC20386.1"/>
    </source>
</evidence>
<accession>A0ABY6A6Z8</accession>
<sequence>MFDTLDSAIIDSIFSGKLSKDDAYMHARKIVQTPARTMWQCGSCGRLFIDSQDGSQQCFSPENPEKGKSILALKKDSI</sequence>
<reference evidence="1" key="1">
    <citation type="submission" date="2022-09" db="EMBL/GenBank/DDBJ databases">
        <title>Bacterial diversity in gut of crayfish and pufferfish.</title>
        <authorList>
            <person name="Huang Y."/>
        </authorList>
    </citation>
    <scope>NUCLEOTIDE SEQUENCE</scope>
    <source>
        <strain evidence="1">PR12</strain>
    </source>
</reference>
<name>A0ABY6A6Z8_9BURK</name>
<proteinExistence type="predicted"/>
<protein>
    <submittedName>
        <fullName evidence="1">Uncharacterized protein</fullName>
    </submittedName>
</protein>
<evidence type="ECO:0000313" key="2">
    <source>
        <dbReference type="Proteomes" id="UP001058290"/>
    </source>
</evidence>